<accession>A0A7H0GYQ7</accession>
<dbReference type="RefSeq" id="WP_187733638.1">
    <property type="nucleotide sequence ID" value="NZ_CP060784.1"/>
</dbReference>
<name>A0A7H0GYQ7_9BACT</name>
<dbReference type="Proteomes" id="UP000516093">
    <property type="component" value="Chromosome"/>
</dbReference>
<evidence type="ECO:0000313" key="2">
    <source>
        <dbReference type="Proteomes" id="UP000516093"/>
    </source>
</evidence>
<evidence type="ECO:0000313" key="1">
    <source>
        <dbReference type="EMBL" id="QNP53423.1"/>
    </source>
</evidence>
<dbReference type="KEGG" id="hqi:H9L05_07510"/>
<dbReference type="EMBL" id="CP060784">
    <property type="protein sequence ID" value="QNP53423.1"/>
    <property type="molecule type" value="Genomic_DNA"/>
</dbReference>
<reference evidence="1 2" key="1">
    <citation type="submission" date="2020-08" db="EMBL/GenBank/DDBJ databases">
        <title>Genome sequence of Hymenobacter qilianensis JCM 19763T.</title>
        <authorList>
            <person name="Hyun D.-W."/>
            <person name="Bae J.-W."/>
        </authorList>
    </citation>
    <scope>NUCLEOTIDE SEQUENCE [LARGE SCALE GENOMIC DNA]</scope>
    <source>
        <strain evidence="1 2">JCM 19763</strain>
    </source>
</reference>
<protein>
    <submittedName>
        <fullName evidence="1">Uncharacterized protein</fullName>
    </submittedName>
</protein>
<proteinExistence type="predicted"/>
<sequence length="58" mass="6832">MPPTDRARLRFTNHPNADYILTNYRYRTQPFPDTTGREVHTIRVNGVRILSVFQRSGK</sequence>
<gene>
    <name evidence="1" type="ORF">H9L05_07510</name>
</gene>
<organism evidence="1 2">
    <name type="scientific">Hymenobacter qilianensis</name>
    <dbReference type="NCBI Taxonomy" id="1385715"/>
    <lineage>
        <taxon>Bacteria</taxon>
        <taxon>Pseudomonadati</taxon>
        <taxon>Bacteroidota</taxon>
        <taxon>Cytophagia</taxon>
        <taxon>Cytophagales</taxon>
        <taxon>Hymenobacteraceae</taxon>
        <taxon>Hymenobacter</taxon>
    </lineage>
</organism>
<dbReference type="AlphaFoldDB" id="A0A7H0GYQ7"/>
<keyword evidence="2" id="KW-1185">Reference proteome</keyword>